<gene>
    <name evidence="6" type="primary">suhB</name>
    <name evidence="6" type="ORF">J8TS2_24960</name>
</gene>
<evidence type="ECO:0000256" key="1">
    <source>
        <dbReference type="ARBA" id="ARBA00001946"/>
    </source>
</evidence>
<keyword evidence="7" id="KW-1185">Reference proteome</keyword>
<evidence type="ECO:0000313" key="6">
    <source>
        <dbReference type="EMBL" id="GIN58177.1"/>
    </source>
</evidence>
<comment type="pathway">
    <text evidence="2">Polyol metabolism; myo-inositol biosynthesis; myo-inositol from D-glucose 6-phosphate: step 2/2.</text>
</comment>
<evidence type="ECO:0000256" key="3">
    <source>
        <dbReference type="ARBA" id="ARBA00022723"/>
    </source>
</evidence>
<dbReference type="PRINTS" id="PR00378">
    <property type="entry name" value="LIIMPHPHTASE"/>
</dbReference>
<dbReference type="Gene3D" id="3.30.540.10">
    <property type="entry name" value="Fructose-1,6-Bisphosphatase, subunit A, domain 1"/>
    <property type="match status" value="1"/>
</dbReference>
<evidence type="ECO:0000256" key="2">
    <source>
        <dbReference type="ARBA" id="ARBA00005152"/>
    </source>
</evidence>
<protein>
    <submittedName>
        <fullName evidence="6">Inositol-1-monophosphatase</fullName>
    </submittedName>
</protein>
<comment type="caution">
    <text evidence="6">The sequence shown here is derived from an EMBL/GenBank/DDBJ whole genome shotgun (WGS) entry which is preliminary data.</text>
</comment>
<evidence type="ECO:0000256" key="4">
    <source>
        <dbReference type="ARBA" id="ARBA00022801"/>
    </source>
</evidence>
<dbReference type="PRINTS" id="PR00377">
    <property type="entry name" value="IMPHPHTASES"/>
</dbReference>
<dbReference type="PANTHER" id="PTHR20854:SF4">
    <property type="entry name" value="INOSITOL-1-MONOPHOSPHATASE-RELATED"/>
    <property type="match status" value="1"/>
</dbReference>
<dbReference type="Gene3D" id="3.40.190.80">
    <property type="match status" value="1"/>
</dbReference>
<evidence type="ECO:0000313" key="7">
    <source>
        <dbReference type="Proteomes" id="UP000679950"/>
    </source>
</evidence>
<dbReference type="PANTHER" id="PTHR20854">
    <property type="entry name" value="INOSITOL MONOPHOSPHATASE"/>
    <property type="match status" value="1"/>
</dbReference>
<dbReference type="RefSeq" id="WP_212966473.1">
    <property type="nucleotide sequence ID" value="NZ_BORB01000020.1"/>
</dbReference>
<proteinExistence type="predicted"/>
<name>A0ABQ4KJV1_9BACI</name>
<dbReference type="CDD" id="cd01637">
    <property type="entry name" value="IMPase_like"/>
    <property type="match status" value="1"/>
</dbReference>
<dbReference type="InterPro" id="IPR020583">
    <property type="entry name" value="Inositol_monoP_metal-BS"/>
</dbReference>
<dbReference type="InterPro" id="IPR000760">
    <property type="entry name" value="Inositol_monophosphatase-like"/>
</dbReference>
<keyword evidence="3" id="KW-0479">Metal-binding</keyword>
<comment type="cofactor">
    <cofactor evidence="1">
        <name>Mg(2+)</name>
        <dbReference type="ChEBI" id="CHEBI:18420"/>
    </cofactor>
</comment>
<dbReference type="SUPFAM" id="SSF56655">
    <property type="entry name" value="Carbohydrate phosphatase"/>
    <property type="match status" value="1"/>
</dbReference>
<keyword evidence="4" id="KW-0378">Hydrolase</keyword>
<sequence>MEKFNEIYETAISWTKEAGKNIKESLSEQLRVEYKTSEADLVTEKDREIEEFFIRKIKERYPNHHIIGEEGMGEDTSFNPREEIVWLIDPIDGTTSFVHQKENFAISVAVYENGSPRVGIIYDPIREECYHALHGYGAFKNKERLKTVRETTVKHSLLGIDSSWLVPNDQYDYRKFHSLIQDIRGTRVIGSAALEMAAVASGKLNGFISLRLSPWDFAAGLVLLGELGVKATTIDNKPINLFEKTSICVGNQTFHRQLMQEYLGEEDKSK</sequence>
<keyword evidence="5" id="KW-0460">Magnesium</keyword>
<dbReference type="EMBL" id="BORB01000020">
    <property type="protein sequence ID" value="GIN58177.1"/>
    <property type="molecule type" value="Genomic_DNA"/>
</dbReference>
<reference evidence="6 7" key="1">
    <citation type="submission" date="2021-03" db="EMBL/GenBank/DDBJ databases">
        <title>Antimicrobial resistance genes in bacteria isolated from Japanese honey, and their potential for conferring macrolide and lincosamide resistance in the American foulbrood pathogen Paenibacillus larvae.</title>
        <authorList>
            <person name="Okamoto M."/>
            <person name="Kumagai M."/>
            <person name="Kanamori H."/>
            <person name="Takamatsu D."/>
        </authorList>
    </citation>
    <scope>NUCLEOTIDE SEQUENCE [LARGE SCALE GENOMIC DNA]</scope>
    <source>
        <strain evidence="6 7">J8TS2</strain>
    </source>
</reference>
<dbReference type="Proteomes" id="UP000679950">
    <property type="component" value="Unassembled WGS sequence"/>
</dbReference>
<dbReference type="Pfam" id="PF00459">
    <property type="entry name" value="Inositol_P"/>
    <property type="match status" value="1"/>
</dbReference>
<organism evidence="6 7">
    <name type="scientific">Lederbergia ruris</name>
    <dbReference type="NCBI Taxonomy" id="217495"/>
    <lineage>
        <taxon>Bacteria</taxon>
        <taxon>Bacillati</taxon>
        <taxon>Bacillota</taxon>
        <taxon>Bacilli</taxon>
        <taxon>Bacillales</taxon>
        <taxon>Bacillaceae</taxon>
        <taxon>Lederbergia</taxon>
    </lineage>
</organism>
<dbReference type="InterPro" id="IPR020552">
    <property type="entry name" value="Inositol_monoPase_Li-sen"/>
</dbReference>
<evidence type="ECO:0000256" key="5">
    <source>
        <dbReference type="ARBA" id="ARBA00022842"/>
    </source>
</evidence>
<accession>A0ABQ4KJV1</accession>
<dbReference type="PROSITE" id="PS00629">
    <property type="entry name" value="IMP_1"/>
    <property type="match status" value="1"/>
</dbReference>